<evidence type="ECO:0000313" key="8">
    <source>
        <dbReference type="EMBL" id="MDN3239931.1"/>
    </source>
</evidence>
<feature type="region of interest" description="Disordered" evidence="6">
    <location>
        <begin position="359"/>
        <end position="423"/>
    </location>
</feature>
<feature type="compositionally biased region" description="Basic and acidic residues" evidence="6">
    <location>
        <begin position="187"/>
        <end position="207"/>
    </location>
</feature>
<keyword evidence="9" id="KW-1185">Reference proteome</keyword>
<gene>
    <name evidence="8" type="primary">thiD</name>
    <name evidence="8" type="ORF">QWI33_09355</name>
</gene>
<keyword evidence="8" id="KW-0418">Kinase</keyword>
<comment type="catalytic activity">
    <reaction evidence="1">
        <text>4-amino-5-hydroxymethyl-2-methylpyrimidine + ATP = 4-amino-2-methyl-5-(phosphooxymethyl)pyrimidine + ADP + H(+)</text>
        <dbReference type="Rhea" id="RHEA:23096"/>
        <dbReference type="ChEBI" id="CHEBI:15378"/>
        <dbReference type="ChEBI" id="CHEBI:16892"/>
        <dbReference type="ChEBI" id="CHEBI:30616"/>
        <dbReference type="ChEBI" id="CHEBI:58354"/>
        <dbReference type="ChEBI" id="CHEBI:456216"/>
        <dbReference type="EC" id="2.7.1.49"/>
    </reaction>
</comment>
<comment type="pathway">
    <text evidence="4">Cofactor biosynthesis; thiamine diphosphate biosynthesis; 4-amino-2-methyl-5-diphosphomethylpyrimidine from 5-amino-1-(5-phospho-D-ribosyl)imidazole: step 3/3.</text>
</comment>
<feature type="domain" description="Pyridoxamine kinase/Phosphomethylpyrimidine kinase" evidence="7">
    <location>
        <begin position="235"/>
        <end position="313"/>
    </location>
</feature>
<dbReference type="InterPro" id="IPR029056">
    <property type="entry name" value="Ribokinase-like"/>
</dbReference>
<feature type="domain" description="Pyridoxamine kinase/Phosphomethylpyrimidine kinase" evidence="7">
    <location>
        <begin position="9"/>
        <end position="176"/>
    </location>
</feature>
<accession>A0ABT7YMR7</accession>
<dbReference type="CDD" id="cd01169">
    <property type="entry name" value="HMPP_kinase"/>
    <property type="match status" value="1"/>
</dbReference>
<feature type="region of interest" description="Disordered" evidence="6">
    <location>
        <begin position="172"/>
        <end position="233"/>
    </location>
</feature>
<feature type="compositionally biased region" description="Low complexity" evidence="6">
    <location>
        <begin position="221"/>
        <end position="233"/>
    </location>
</feature>
<dbReference type="SUPFAM" id="SSF53613">
    <property type="entry name" value="Ribokinase-like"/>
    <property type="match status" value="2"/>
</dbReference>
<evidence type="ECO:0000256" key="5">
    <source>
        <dbReference type="ARBA" id="ARBA00022977"/>
    </source>
</evidence>
<dbReference type="InterPro" id="IPR004399">
    <property type="entry name" value="HMP/HMP-P_kinase_dom"/>
</dbReference>
<dbReference type="RefSeq" id="WP_289956988.1">
    <property type="nucleotide sequence ID" value="NZ_JAUEMJ010000002.1"/>
</dbReference>
<evidence type="ECO:0000256" key="1">
    <source>
        <dbReference type="ARBA" id="ARBA00000151"/>
    </source>
</evidence>
<dbReference type="EC" id="2.7.1.49" evidence="8"/>
<name>A0ABT7YMR7_9ACTN</name>
<evidence type="ECO:0000256" key="3">
    <source>
        <dbReference type="ARBA" id="ARBA00003848"/>
    </source>
</evidence>
<evidence type="ECO:0000259" key="7">
    <source>
        <dbReference type="Pfam" id="PF08543"/>
    </source>
</evidence>
<dbReference type="Pfam" id="PF08543">
    <property type="entry name" value="Phos_pyr_kin"/>
    <property type="match status" value="2"/>
</dbReference>
<proteinExistence type="predicted"/>
<evidence type="ECO:0000256" key="2">
    <source>
        <dbReference type="ARBA" id="ARBA00000565"/>
    </source>
</evidence>
<dbReference type="GO" id="GO:0008902">
    <property type="term" value="F:hydroxymethylpyrimidine kinase activity"/>
    <property type="evidence" value="ECO:0007669"/>
    <property type="project" value="UniProtKB-EC"/>
</dbReference>
<dbReference type="NCBIfam" id="TIGR00097">
    <property type="entry name" value="HMP-P_kinase"/>
    <property type="match status" value="1"/>
</dbReference>
<dbReference type="Proteomes" id="UP001171902">
    <property type="component" value="Unassembled WGS sequence"/>
</dbReference>
<sequence length="493" mass="50434">MALTIAGSDSGGGAGIQADLHTFAAHRVHGTSVVTAITAQNTRGVTAAESVGVDLVRAQLDAVLGDFSVVAVKTGMLGGEALLALVAQYGEAGRLPNLVVDPVMVTTTGDSLFSGDPAAYLARLGPLATVLTPNLIEARQLLGREITTVDDMREAARALATYGPRAVLVKGGHREEAASGPAPSGGLHEDALASGGHREHGGTRGSDEPGGARSGRGETGGAPRSSGEAASAAGDSGSAIDVLWCDGQMLELAAPRVATRNDHGTGCTLASAIAARLALGHPLPQAVSGAKAYVTEALRAAADWRLGLGPGPVDHHHAHLRLAAIAEAARRELRRCPECVRPAGVAGIRWASGLRASPRPRVASVAGTRRAPGLRASPRQRDAERSVSAQPDHGGGRSSPVAMAGRSGATGRRRTSPDAIAGRGPLRRNRQAATVAVVFRSAAWFSGTRRRLGPSGPPDSTLTAGSDTAAPLTIRTVRADRSRFTLNHCKETA</sequence>
<comment type="catalytic activity">
    <reaction evidence="2">
        <text>4-amino-2-methyl-5-(phosphooxymethyl)pyrimidine + ATP = 4-amino-2-methyl-5-(diphosphooxymethyl)pyrimidine + ADP</text>
        <dbReference type="Rhea" id="RHEA:19893"/>
        <dbReference type="ChEBI" id="CHEBI:30616"/>
        <dbReference type="ChEBI" id="CHEBI:57841"/>
        <dbReference type="ChEBI" id="CHEBI:58354"/>
        <dbReference type="ChEBI" id="CHEBI:456216"/>
        <dbReference type="EC" id="2.7.4.7"/>
    </reaction>
</comment>
<dbReference type="EC" id="2.7.4.7" evidence="8"/>
<reference evidence="8" key="1">
    <citation type="submission" date="2023-06" db="EMBL/GenBank/DDBJ databases">
        <title>Gycomyces niveus sp.nov., a novel actinomycete isolated from soil in Shouguang.</title>
        <authorList>
            <person name="Yang X."/>
            <person name="Zhao J."/>
        </authorList>
    </citation>
    <scope>NUCLEOTIDE SEQUENCE</scope>
    <source>
        <strain evidence="8">NEAU C2</strain>
    </source>
</reference>
<dbReference type="GO" id="GO:0008972">
    <property type="term" value="F:phosphomethylpyrimidine kinase activity"/>
    <property type="evidence" value="ECO:0007669"/>
    <property type="project" value="UniProtKB-EC"/>
</dbReference>
<organism evidence="8 9">
    <name type="scientific">Glycomyces tritici</name>
    <dbReference type="NCBI Taxonomy" id="2665176"/>
    <lineage>
        <taxon>Bacteria</taxon>
        <taxon>Bacillati</taxon>
        <taxon>Actinomycetota</taxon>
        <taxon>Actinomycetes</taxon>
        <taxon>Glycomycetales</taxon>
        <taxon>Glycomycetaceae</taxon>
        <taxon>Glycomyces</taxon>
    </lineage>
</organism>
<evidence type="ECO:0000256" key="6">
    <source>
        <dbReference type="SAM" id="MobiDB-lite"/>
    </source>
</evidence>
<evidence type="ECO:0000313" key="9">
    <source>
        <dbReference type="Proteomes" id="UP001171902"/>
    </source>
</evidence>
<dbReference type="PANTHER" id="PTHR20858">
    <property type="entry name" value="PHOSPHOMETHYLPYRIMIDINE KINASE"/>
    <property type="match status" value="1"/>
</dbReference>
<evidence type="ECO:0000256" key="4">
    <source>
        <dbReference type="ARBA" id="ARBA00004769"/>
    </source>
</evidence>
<feature type="region of interest" description="Disordered" evidence="6">
    <location>
        <begin position="448"/>
        <end position="468"/>
    </location>
</feature>
<dbReference type="PANTHER" id="PTHR20858:SF17">
    <property type="entry name" value="HYDROXYMETHYLPYRIMIDINE_PHOSPHOMETHYLPYRIMIDINE KINASE THI20-RELATED"/>
    <property type="match status" value="1"/>
</dbReference>
<dbReference type="Gene3D" id="3.40.1190.20">
    <property type="match status" value="1"/>
</dbReference>
<dbReference type="EMBL" id="JAUEMJ010000002">
    <property type="protein sequence ID" value="MDN3239931.1"/>
    <property type="molecule type" value="Genomic_DNA"/>
</dbReference>
<protein>
    <submittedName>
        <fullName evidence="8">Bifunctional hydroxymethylpyrimidine kinase/phosphomethylpyrimidine kinase</fullName>
        <ecNumber evidence="8">2.7.1.49</ecNumber>
        <ecNumber evidence="8">2.7.4.7</ecNumber>
    </submittedName>
</protein>
<keyword evidence="8" id="KW-0808">Transferase</keyword>
<dbReference type="InterPro" id="IPR013749">
    <property type="entry name" value="PM/HMP-P_kinase-1"/>
</dbReference>
<comment type="function">
    <text evidence="3">Catalyzes the phosphorylation of hydroxymethylpyrimidine phosphate (HMP-P) to HMP-PP, and of HMP to HMP-P.</text>
</comment>
<keyword evidence="5" id="KW-0784">Thiamine biosynthesis</keyword>
<comment type="caution">
    <text evidence="8">The sequence shown here is derived from an EMBL/GenBank/DDBJ whole genome shotgun (WGS) entry which is preliminary data.</text>
</comment>